<dbReference type="Proteomes" id="UP000268093">
    <property type="component" value="Unassembled WGS sequence"/>
</dbReference>
<keyword evidence="2" id="KW-1185">Reference proteome</keyword>
<comment type="caution">
    <text evidence="1">The sequence shown here is derived from an EMBL/GenBank/DDBJ whole genome shotgun (WGS) entry which is preliminary data.</text>
</comment>
<gene>
    <name evidence="1" type="ORF">BC936DRAFT_149863</name>
</gene>
<sequence length="117" mass="12066">MIPTVLPFVRDVKISACALGQTLARVPPVLADRIAASQSANHPCSTMPVVPREMPAIHNANATTDSSVSIATSARTITHAAPGPPPTSVSTAMRNWSATPCPLSITGTLCSVPSPVR</sequence>
<protein>
    <submittedName>
        <fullName evidence="1">Uncharacterized protein</fullName>
    </submittedName>
</protein>
<proteinExistence type="predicted"/>
<dbReference type="EMBL" id="RBNI01009486">
    <property type="protein sequence ID" value="RUP44157.1"/>
    <property type="molecule type" value="Genomic_DNA"/>
</dbReference>
<organism evidence="1 2">
    <name type="scientific">Jimgerdemannia flammicorona</name>
    <dbReference type="NCBI Taxonomy" id="994334"/>
    <lineage>
        <taxon>Eukaryota</taxon>
        <taxon>Fungi</taxon>
        <taxon>Fungi incertae sedis</taxon>
        <taxon>Mucoromycota</taxon>
        <taxon>Mucoromycotina</taxon>
        <taxon>Endogonomycetes</taxon>
        <taxon>Endogonales</taxon>
        <taxon>Endogonaceae</taxon>
        <taxon>Jimgerdemannia</taxon>
    </lineage>
</organism>
<accession>A0A433CZZ6</accession>
<reference evidence="1 2" key="1">
    <citation type="journal article" date="2018" name="New Phytol.">
        <title>Phylogenomics of Endogonaceae and evolution of mycorrhizas within Mucoromycota.</title>
        <authorList>
            <person name="Chang Y."/>
            <person name="Desiro A."/>
            <person name="Na H."/>
            <person name="Sandor L."/>
            <person name="Lipzen A."/>
            <person name="Clum A."/>
            <person name="Barry K."/>
            <person name="Grigoriev I.V."/>
            <person name="Martin F.M."/>
            <person name="Stajich J.E."/>
            <person name="Smith M.E."/>
            <person name="Bonito G."/>
            <person name="Spatafora J.W."/>
        </authorList>
    </citation>
    <scope>NUCLEOTIDE SEQUENCE [LARGE SCALE GENOMIC DNA]</scope>
    <source>
        <strain evidence="1 2">GMNB39</strain>
    </source>
</reference>
<evidence type="ECO:0000313" key="1">
    <source>
        <dbReference type="EMBL" id="RUP44157.1"/>
    </source>
</evidence>
<evidence type="ECO:0000313" key="2">
    <source>
        <dbReference type="Proteomes" id="UP000268093"/>
    </source>
</evidence>
<name>A0A433CZZ6_9FUNG</name>
<dbReference type="AlphaFoldDB" id="A0A433CZZ6"/>